<dbReference type="RefSeq" id="XP_008045280.1">
    <property type="nucleotide sequence ID" value="XM_008047089.1"/>
</dbReference>
<dbReference type="OMA" id="WGWRADE"/>
<evidence type="ECO:0000313" key="2">
    <source>
        <dbReference type="EMBL" id="EIW51721.1"/>
    </source>
</evidence>
<dbReference type="KEGG" id="tvs:TRAVEDRAFT_54148"/>
<dbReference type="GeneID" id="19417323"/>
<reference evidence="3" key="1">
    <citation type="journal article" date="2012" name="Science">
        <title>The Paleozoic origin of enzymatic lignin decomposition reconstructed from 31 fungal genomes.</title>
        <authorList>
            <person name="Floudas D."/>
            <person name="Binder M."/>
            <person name="Riley R."/>
            <person name="Barry K."/>
            <person name="Blanchette R.A."/>
            <person name="Henrissat B."/>
            <person name="Martinez A.T."/>
            <person name="Otillar R."/>
            <person name="Spatafora J.W."/>
            <person name="Yadav J.S."/>
            <person name="Aerts A."/>
            <person name="Benoit I."/>
            <person name="Boyd A."/>
            <person name="Carlson A."/>
            <person name="Copeland A."/>
            <person name="Coutinho P.M."/>
            <person name="de Vries R.P."/>
            <person name="Ferreira P."/>
            <person name="Findley K."/>
            <person name="Foster B."/>
            <person name="Gaskell J."/>
            <person name="Glotzer D."/>
            <person name="Gorecki P."/>
            <person name="Heitman J."/>
            <person name="Hesse C."/>
            <person name="Hori C."/>
            <person name="Igarashi K."/>
            <person name="Jurgens J.A."/>
            <person name="Kallen N."/>
            <person name="Kersten P."/>
            <person name="Kohler A."/>
            <person name="Kuees U."/>
            <person name="Kumar T.K.A."/>
            <person name="Kuo A."/>
            <person name="LaButti K."/>
            <person name="Larrondo L.F."/>
            <person name="Lindquist E."/>
            <person name="Ling A."/>
            <person name="Lombard V."/>
            <person name="Lucas S."/>
            <person name="Lundell T."/>
            <person name="Martin R."/>
            <person name="McLaughlin D.J."/>
            <person name="Morgenstern I."/>
            <person name="Morin E."/>
            <person name="Murat C."/>
            <person name="Nagy L.G."/>
            <person name="Nolan M."/>
            <person name="Ohm R.A."/>
            <person name="Patyshakuliyeva A."/>
            <person name="Rokas A."/>
            <person name="Ruiz-Duenas F.J."/>
            <person name="Sabat G."/>
            <person name="Salamov A."/>
            <person name="Samejima M."/>
            <person name="Schmutz J."/>
            <person name="Slot J.C."/>
            <person name="St John F."/>
            <person name="Stenlid J."/>
            <person name="Sun H."/>
            <person name="Sun S."/>
            <person name="Syed K."/>
            <person name="Tsang A."/>
            <person name="Wiebenga A."/>
            <person name="Young D."/>
            <person name="Pisabarro A."/>
            <person name="Eastwood D.C."/>
            <person name="Martin F."/>
            <person name="Cullen D."/>
            <person name="Grigoriev I.V."/>
            <person name="Hibbett D.S."/>
        </authorList>
    </citation>
    <scope>NUCLEOTIDE SEQUENCE [LARGE SCALE GENOMIC DNA]</scope>
    <source>
        <strain evidence="3">FP-101664</strain>
    </source>
</reference>
<keyword evidence="3" id="KW-1185">Reference proteome</keyword>
<dbReference type="EMBL" id="JH711798">
    <property type="protein sequence ID" value="EIW51721.1"/>
    <property type="molecule type" value="Genomic_DNA"/>
</dbReference>
<accession>R7S717</accession>
<protein>
    <submittedName>
        <fullName evidence="2">Uncharacterized protein</fullName>
    </submittedName>
</protein>
<gene>
    <name evidence="2" type="ORF">TRAVEDRAFT_54148</name>
</gene>
<feature type="compositionally biased region" description="Low complexity" evidence="1">
    <location>
        <begin position="129"/>
        <end position="151"/>
    </location>
</feature>
<dbReference type="OrthoDB" id="3254913at2759"/>
<proteinExistence type="predicted"/>
<feature type="region of interest" description="Disordered" evidence="1">
    <location>
        <begin position="122"/>
        <end position="151"/>
    </location>
</feature>
<evidence type="ECO:0000313" key="3">
    <source>
        <dbReference type="Proteomes" id="UP000054317"/>
    </source>
</evidence>
<dbReference type="AlphaFoldDB" id="R7S717"/>
<name>R7S717_TRAVS</name>
<feature type="compositionally biased region" description="Basic and acidic residues" evidence="1">
    <location>
        <begin position="1"/>
        <end position="10"/>
    </location>
</feature>
<feature type="region of interest" description="Disordered" evidence="1">
    <location>
        <begin position="1"/>
        <end position="44"/>
    </location>
</feature>
<organism evidence="2 3">
    <name type="scientific">Trametes versicolor (strain FP-101664)</name>
    <name type="common">White-rot fungus</name>
    <name type="synonym">Coriolus versicolor</name>
    <dbReference type="NCBI Taxonomy" id="717944"/>
    <lineage>
        <taxon>Eukaryota</taxon>
        <taxon>Fungi</taxon>
        <taxon>Dikarya</taxon>
        <taxon>Basidiomycota</taxon>
        <taxon>Agaricomycotina</taxon>
        <taxon>Agaricomycetes</taxon>
        <taxon>Polyporales</taxon>
        <taxon>Polyporaceae</taxon>
        <taxon>Trametes</taxon>
    </lineage>
</organism>
<dbReference type="Proteomes" id="UP000054317">
    <property type="component" value="Unassembled WGS sequence"/>
</dbReference>
<sequence length="151" mass="16666">MSSIPRHLDPKFPQPQKQPSRDSLRSLARSHMSTASDGFEEDFQRLPSSPARLDIELPEAALDLTMDFNSILAVAEGAPKDAQSVAEMDKVQKRASNVMRLAEQNEKLKAELRAMTERLEAAERRQRELAQAQAQKSGGGAQRQASGESAH</sequence>
<evidence type="ECO:0000256" key="1">
    <source>
        <dbReference type="SAM" id="MobiDB-lite"/>
    </source>
</evidence>